<evidence type="ECO:0000256" key="7">
    <source>
        <dbReference type="ARBA" id="ARBA00022840"/>
    </source>
</evidence>
<dbReference type="EMBL" id="JBHSIU010000050">
    <property type="protein sequence ID" value="MFC5003314.1"/>
    <property type="molecule type" value="Genomic_DNA"/>
</dbReference>
<dbReference type="InterPro" id="IPR003594">
    <property type="entry name" value="HATPase_dom"/>
</dbReference>
<name>A0ABV9W5N4_9ACTN</name>
<dbReference type="RefSeq" id="WP_380122228.1">
    <property type="nucleotide sequence ID" value="NZ_JBHSIU010000050.1"/>
</dbReference>
<dbReference type="CDD" id="cd16917">
    <property type="entry name" value="HATPase_UhpB-NarQ-NarX-like"/>
    <property type="match status" value="1"/>
</dbReference>
<feature type="transmembrane region" description="Helical" evidence="9">
    <location>
        <begin position="40"/>
        <end position="56"/>
    </location>
</feature>
<evidence type="ECO:0000256" key="8">
    <source>
        <dbReference type="ARBA" id="ARBA00023012"/>
    </source>
</evidence>
<evidence type="ECO:0000256" key="6">
    <source>
        <dbReference type="ARBA" id="ARBA00022777"/>
    </source>
</evidence>
<accession>A0ABV9W5N4</accession>
<evidence type="ECO:0000259" key="10">
    <source>
        <dbReference type="SMART" id="SM00387"/>
    </source>
</evidence>
<keyword evidence="7" id="KW-0067">ATP-binding</keyword>
<dbReference type="GO" id="GO:0016301">
    <property type="term" value="F:kinase activity"/>
    <property type="evidence" value="ECO:0007669"/>
    <property type="project" value="UniProtKB-KW"/>
</dbReference>
<dbReference type="InterPro" id="IPR011712">
    <property type="entry name" value="Sig_transdc_His_kin_sub3_dim/P"/>
</dbReference>
<dbReference type="Proteomes" id="UP001595912">
    <property type="component" value="Unassembled WGS sequence"/>
</dbReference>
<keyword evidence="5" id="KW-0547">Nucleotide-binding</keyword>
<dbReference type="EC" id="2.7.13.3" evidence="2"/>
<dbReference type="InterPro" id="IPR050482">
    <property type="entry name" value="Sensor_HK_TwoCompSys"/>
</dbReference>
<evidence type="ECO:0000256" key="2">
    <source>
        <dbReference type="ARBA" id="ARBA00012438"/>
    </source>
</evidence>
<dbReference type="PANTHER" id="PTHR24421:SF10">
    <property type="entry name" value="NITRATE_NITRITE SENSOR PROTEIN NARQ"/>
    <property type="match status" value="1"/>
</dbReference>
<organism evidence="11 12">
    <name type="scientific">Dactylosporangium cerinum</name>
    <dbReference type="NCBI Taxonomy" id="1434730"/>
    <lineage>
        <taxon>Bacteria</taxon>
        <taxon>Bacillati</taxon>
        <taxon>Actinomycetota</taxon>
        <taxon>Actinomycetes</taxon>
        <taxon>Micromonosporales</taxon>
        <taxon>Micromonosporaceae</taxon>
        <taxon>Dactylosporangium</taxon>
    </lineage>
</organism>
<evidence type="ECO:0000256" key="4">
    <source>
        <dbReference type="ARBA" id="ARBA00022679"/>
    </source>
</evidence>
<dbReference type="SMART" id="SM00387">
    <property type="entry name" value="HATPase_c"/>
    <property type="match status" value="1"/>
</dbReference>
<comment type="caution">
    <text evidence="11">The sequence shown here is derived from an EMBL/GenBank/DDBJ whole genome shotgun (WGS) entry which is preliminary data.</text>
</comment>
<keyword evidence="9" id="KW-0472">Membrane</keyword>
<keyword evidence="3" id="KW-0597">Phosphoprotein</keyword>
<gene>
    <name evidence="11" type="ORF">ACFPIJ_36475</name>
</gene>
<keyword evidence="8" id="KW-0902">Two-component regulatory system</keyword>
<keyword evidence="4" id="KW-0808">Transferase</keyword>
<dbReference type="PANTHER" id="PTHR24421">
    <property type="entry name" value="NITRATE/NITRITE SENSOR PROTEIN NARX-RELATED"/>
    <property type="match status" value="1"/>
</dbReference>
<dbReference type="Gene3D" id="3.30.565.10">
    <property type="entry name" value="Histidine kinase-like ATPase, C-terminal domain"/>
    <property type="match status" value="1"/>
</dbReference>
<dbReference type="Gene3D" id="1.20.5.1930">
    <property type="match status" value="1"/>
</dbReference>
<dbReference type="Pfam" id="PF02518">
    <property type="entry name" value="HATPase_c"/>
    <property type="match status" value="1"/>
</dbReference>
<evidence type="ECO:0000256" key="5">
    <source>
        <dbReference type="ARBA" id="ARBA00022741"/>
    </source>
</evidence>
<dbReference type="Pfam" id="PF07730">
    <property type="entry name" value="HisKA_3"/>
    <property type="match status" value="1"/>
</dbReference>
<keyword evidence="9" id="KW-1133">Transmembrane helix</keyword>
<proteinExistence type="predicted"/>
<comment type="catalytic activity">
    <reaction evidence="1">
        <text>ATP + protein L-histidine = ADP + protein N-phospho-L-histidine.</text>
        <dbReference type="EC" id="2.7.13.3"/>
    </reaction>
</comment>
<dbReference type="SUPFAM" id="SSF55874">
    <property type="entry name" value="ATPase domain of HSP90 chaperone/DNA topoisomerase II/histidine kinase"/>
    <property type="match status" value="1"/>
</dbReference>
<protein>
    <recommendedName>
        <fullName evidence="2">histidine kinase</fullName>
        <ecNumber evidence="2">2.7.13.3</ecNumber>
    </recommendedName>
</protein>
<dbReference type="Pfam" id="PF23539">
    <property type="entry name" value="DUF7134"/>
    <property type="match status" value="1"/>
</dbReference>
<evidence type="ECO:0000256" key="9">
    <source>
        <dbReference type="SAM" id="Phobius"/>
    </source>
</evidence>
<dbReference type="InterPro" id="IPR055558">
    <property type="entry name" value="DUF7134"/>
</dbReference>
<evidence type="ECO:0000313" key="11">
    <source>
        <dbReference type="EMBL" id="MFC5003314.1"/>
    </source>
</evidence>
<sequence length="384" mass="40466">MAGIPLALRPPGWLQDLLLALFVAYFQVRGTVLVGLTPPGRAALYLLVGTGLALAVRRRYPRAVFAGLALASVVYYVAGFPDGPGWVGLFIAAYTVTCLGDGRRSIAVIGGGACVLTVLWLATADLSPLNAAGWVFFRIGGMVMASALGESVRTRRVIAEEALARAERAERGREAEARQRVDAERLRIARDVHDTVAHALAVINVHAGVTAHLLDTHPDQVRGTLTTIEQTSAQALRELRAILGVLRADEPRTPAPGLGDLDRLAALARDAGLDVAVDVGGDARALPAAVDHAAYRIVQESITNAIRHAGSATVTIGVRFDADQLRLTITDDGPGRPGDAGDGRGVHGMHERAELLGGRVSAGPRLDGGFEVRAELPMPVDARS</sequence>
<reference evidence="12" key="1">
    <citation type="journal article" date="2019" name="Int. J. Syst. Evol. Microbiol.">
        <title>The Global Catalogue of Microorganisms (GCM) 10K type strain sequencing project: providing services to taxonomists for standard genome sequencing and annotation.</title>
        <authorList>
            <consortium name="The Broad Institute Genomics Platform"/>
            <consortium name="The Broad Institute Genome Sequencing Center for Infectious Disease"/>
            <person name="Wu L."/>
            <person name="Ma J."/>
        </authorList>
    </citation>
    <scope>NUCLEOTIDE SEQUENCE [LARGE SCALE GENOMIC DNA]</scope>
    <source>
        <strain evidence="12">CGMCC 4.7152</strain>
    </source>
</reference>
<keyword evidence="6 11" id="KW-0418">Kinase</keyword>
<evidence type="ECO:0000256" key="3">
    <source>
        <dbReference type="ARBA" id="ARBA00022553"/>
    </source>
</evidence>
<feature type="domain" description="Histidine kinase/HSP90-like ATPase" evidence="10">
    <location>
        <begin position="289"/>
        <end position="380"/>
    </location>
</feature>
<keyword evidence="12" id="KW-1185">Reference proteome</keyword>
<dbReference type="InterPro" id="IPR036890">
    <property type="entry name" value="HATPase_C_sf"/>
</dbReference>
<evidence type="ECO:0000313" key="12">
    <source>
        <dbReference type="Proteomes" id="UP001595912"/>
    </source>
</evidence>
<feature type="transmembrane region" description="Helical" evidence="9">
    <location>
        <begin position="84"/>
        <end position="99"/>
    </location>
</feature>
<keyword evidence="9" id="KW-0812">Transmembrane</keyword>
<feature type="transmembrane region" description="Helical" evidence="9">
    <location>
        <begin position="63"/>
        <end position="78"/>
    </location>
</feature>
<evidence type="ECO:0000256" key="1">
    <source>
        <dbReference type="ARBA" id="ARBA00000085"/>
    </source>
</evidence>